<dbReference type="RefSeq" id="WP_064318480.1">
    <property type="nucleotide sequence ID" value="NZ_JACI01000002.1"/>
</dbReference>
<evidence type="ECO:0000256" key="1">
    <source>
        <dbReference type="SAM" id="SignalP"/>
    </source>
</evidence>
<sequence length="304" mass="33603">MKTLFKQSLLALTLGIATLNSAVAQTTEVELITQIQTLDGLKLHLQKDIPQTKPRAILVISHGLASHSGVFSDFAKTLNTEGIAVYRFDHRGHGKSDGRDSIHINSYFEMVEDLRSVVERAKAENPNTPVFVLGHSMGGHITALYGTKYPQGADGFILAAGVLRYNQMNFGYLPRPEPKDSFVNGFEAAHKTLNLPIPDMGAGLSLPNDPLMLEKFSVSFPNSFKEGVQYLKSHSYYFTAPVLLVSGDADLYVVPQDAIQFYEETGSNDKSLRLYPNIGHMLMLGENGKMITQDILNWISERAK</sequence>
<keyword evidence="1" id="KW-0732">Signal</keyword>
<feature type="domain" description="Serine aminopeptidase S33" evidence="2">
    <location>
        <begin position="53"/>
        <end position="283"/>
    </location>
</feature>
<dbReference type="PANTHER" id="PTHR11614">
    <property type="entry name" value="PHOSPHOLIPASE-RELATED"/>
    <property type="match status" value="1"/>
</dbReference>
<dbReference type="SUPFAM" id="SSF53474">
    <property type="entry name" value="alpha/beta-Hydrolases"/>
    <property type="match status" value="1"/>
</dbReference>
<name>A0A179CVJ0_BIBTR</name>
<feature type="signal peptide" evidence="1">
    <location>
        <begin position="1"/>
        <end position="24"/>
    </location>
</feature>
<keyword evidence="3" id="KW-0378">Hydrolase</keyword>
<dbReference type="Proteomes" id="UP000078358">
    <property type="component" value="Unassembled WGS sequence"/>
</dbReference>
<dbReference type="EMBL" id="JACI01000002">
    <property type="protein sequence ID" value="OAQ13906.1"/>
    <property type="molecule type" value="Genomic_DNA"/>
</dbReference>
<gene>
    <name evidence="3" type="ORF">F480_05725</name>
</gene>
<organism evidence="3 4">
    <name type="scientific">Bibersteinia trehalosi Y31</name>
    <dbReference type="NCBI Taxonomy" id="1261658"/>
    <lineage>
        <taxon>Bacteria</taxon>
        <taxon>Pseudomonadati</taxon>
        <taxon>Pseudomonadota</taxon>
        <taxon>Gammaproteobacteria</taxon>
        <taxon>Pasteurellales</taxon>
        <taxon>Pasteurellaceae</taxon>
        <taxon>Bibersteinia</taxon>
    </lineage>
</organism>
<reference evidence="3 4" key="1">
    <citation type="submission" date="2014-01" db="EMBL/GenBank/DDBJ databases">
        <authorList>
            <person name="Zuccon D."/>
        </authorList>
    </citation>
    <scope>NUCLEOTIDE SEQUENCE [LARGE SCALE GENOMIC DNA]</scope>
    <source>
        <strain evidence="3 4">Y31</strain>
    </source>
</reference>
<dbReference type="PATRIC" id="fig|1261658.3.peg.1130"/>
<dbReference type="InterPro" id="IPR029058">
    <property type="entry name" value="AB_hydrolase_fold"/>
</dbReference>
<feature type="chain" id="PRO_5008100026" evidence="1">
    <location>
        <begin position="25"/>
        <end position="304"/>
    </location>
</feature>
<dbReference type="Gene3D" id="3.40.50.1820">
    <property type="entry name" value="alpha/beta hydrolase"/>
    <property type="match status" value="1"/>
</dbReference>
<dbReference type="InterPro" id="IPR022742">
    <property type="entry name" value="Hydrolase_4"/>
</dbReference>
<comment type="caution">
    <text evidence="3">The sequence shown here is derived from an EMBL/GenBank/DDBJ whole genome shotgun (WGS) entry which is preliminary data.</text>
</comment>
<dbReference type="AlphaFoldDB" id="A0A179CVJ0"/>
<accession>A0A179CVJ0</accession>
<dbReference type="GO" id="GO:0016787">
    <property type="term" value="F:hydrolase activity"/>
    <property type="evidence" value="ECO:0007669"/>
    <property type="project" value="UniProtKB-KW"/>
</dbReference>
<evidence type="ECO:0000313" key="4">
    <source>
        <dbReference type="Proteomes" id="UP000078358"/>
    </source>
</evidence>
<evidence type="ECO:0000259" key="2">
    <source>
        <dbReference type="Pfam" id="PF12146"/>
    </source>
</evidence>
<proteinExistence type="predicted"/>
<dbReference type="InterPro" id="IPR051044">
    <property type="entry name" value="MAG_DAG_Lipase"/>
</dbReference>
<evidence type="ECO:0000313" key="3">
    <source>
        <dbReference type="EMBL" id="OAQ13906.1"/>
    </source>
</evidence>
<dbReference type="Pfam" id="PF12146">
    <property type="entry name" value="Hydrolase_4"/>
    <property type="match status" value="1"/>
</dbReference>
<protein>
    <submittedName>
        <fullName evidence="3">Alpha/beta hydrolase</fullName>
    </submittedName>
</protein>